<protein>
    <submittedName>
        <fullName evidence="1">Formimidoyltransferase-cyclodeaminase-like</fullName>
    </submittedName>
</protein>
<dbReference type="Proteomes" id="UP001164539">
    <property type="component" value="Chromosome 1"/>
</dbReference>
<gene>
    <name evidence="1" type="ORF">OWV82_002589</name>
</gene>
<accession>A0ACC1Z2A1</accession>
<evidence type="ECO:0000313" key="2">
    <source>
        <dbReference type="Proteomes" id="UP001164539"/>
    </source>
</evidence>
<sequence>MLKLMLACCKVYISESRNRTALESIERAAKLFSEAAIVNKFEDVTYNRVGFTIVSKLAPKSSPGSCPLKSTVFAMVKAAFENIDLEMHSGSHPRLGVVDHICFHPLANASLDQVAGIAKSLATDIGSSLQVPTFLYGAAHEEGRTLDSIRRELGYFKPNSAGNQWVGGLKSECLPLKPDDGPSQVTQGKGVTVIGASRWVDNYNVPVLSTNIAAVRRVAKRVSERGGGLPSIQAVALAHGEDIIEVACNLLEPSKIGGDKVQLEVERLAREEGMTVGKGYFTDLSQARIIESYMKMNSSV</sequence>
<dbReference type="EMBL" id="CM051394">
    <property type="protein sequence ID" value="KAJ4729882.1"/>
    <property type="molecule type" value="Genomic_DNA"/>
</dbReference>
<organism evidence="1 2">
    <name type="scientific">Melia azedarach</name>
    <name type="common">Chinaberry tree</name>
    <dbReference type="NCBI Taxonomy" id="155640"/>
    <lineage>
        <taxon>Eukaryota</taxon>
        <taxon>Viridiplantae</taxon>
        <taxon>Streptophyta</taxon>
        <taxon>Embryophyta</taxon>
        <taxon>Tracheophyta</taxon>
        <taxon>Spermatophyta</taxon>
        <taxon>Magnoliopsida</taxon>
        <taxon>eudicotyledons</taxon>
        <taxon>Gunneridae</taxon>
        <taxon>Pentapetalae</taxon>
        <taxon>rosids</taxon>
        <taxon>malvids</taxon>
        <taxon>Sapindales</taxon>
        <taxon>Meliaceae</taxon>
        <taxon>Melia</taxon>
    </lineage>
</organism>
<reference evidence="1 2" key="1">
    <citation type="journal article" date="2023" name="Science">
        <title>Complex scaffold remodeling in plant triterpene biosynthesis.</title>
        <authorList>
            <person name="De La Pena R."/>
            <person name="Hodgson H."/>
            <person name="Liu J.C."/>
            <person name="Stephenson M.J."/>
            <person name="Martin A.C."/>
            <person name="Owen C."/>
            <person name="Harkess A."/>
            <person name="Leebens-Mack J."/>
            <person name="Jimenez L.E."/>
            <person name="Osbourn A."/>
            <person name="Sattely E.S."/>
        </authorList>
    </citation>
    <scope>NUCLEOTIDE SEQUENCE [LARGE SCALE GENOMIC DNA]</scope>
    <source>
        <strain evidence="2">cv. JPN11</strain>
        <tissue evidence="1">Leaf</tissue>
    </source>
</reference>
<name>A0ACC1Z2A1_MELAZ</name>
<comment type="caution">
    <text evidence="1">The sequence shown here is derived from an EMBL/GenBank/DDBJ whole genome shotgun (WGS) entry which is preliminary data.</text>
</comment>
<proteinExistence type="predicted"/>
<keyword evidence="2" id="KW-1185">Reference proteome</keyword>
<evidence type="ECO:0000313" key="1">
    <source>
        <dbReference type="EMBL" id="KAJ4729882.1"/>
    </source>
</evidence>